<dbReference type="KEGG" id="phs:C2L64_52350"/>
<feature type="compositionally biased region" description="Basic and acidic residues" evidence="1">
    <location>
        <begin position="62"/>
        <end position="75"/>
    </location>
</feature>
<proteinExistence type="predicted"/>
<feature type="region of interest" description="Disordered" evidence="1">
    <location>
        <begin position="213"/>
        <end position="366"/>
    </location>
</feature>
<dbReference type="RefSeq" id="WP_086915043.1">
    <property type="nucleotide sequence ID" value="NZ_CADFGJ010000011.1"/>
</dbReference>
<name>A0AAN1JM89_9BURK</name>
<accession>A0AAN1JM89</accession>
<feature type="compositionally biased region" description="Basic and acidic residues" evidence="1">
    <location>
        <begin position="552"/>
        <end position="562"/>
    </location>
</feature>
<evidence type="ECO:0000313" key="4">
    <source>
        <dbReference type="Proteomes" id="UP000236649"/>
    </source>
</evidence>
<gene>
    <name evidence="3" type="ORF">C2L64_52350</name>
</gene>
<dbReference type="Pfam" id="PF18821">
    <property type="entry name" value="LPD7"/>
    <property type="match status" value="1"/>
</dbReference>
<dbReference type="GeneID" id="55536787"/>
<dbReference type="AlphaFoldDB" id="A0AAN1JM89"/>
<feature type="compositionally biased region" description="Basic and acidic residues" evidence="1">
    <location>
        <begin position="513"/>
        <end position="524"/>
    </location>
</feature>
<feature type="compositionally biased region" description="Polar residues" evidence="1">
    <location>
        <begin position="47"/>
        <end position="56"/>
    </location>
</feature>
<organism evidence="3 4">
    <name type="scientific">Paraburkholderia hospita</name>
    <dbReference type="NCBI Taxonomy" id="169430"/>
    <lineage>
        <taxon>Bacteria</taxon>
        <taxon>Pseudomonadati</taxon>
        <taxon>Pseudomonadota</taxon>
        <taxon>Betaproteobacteria</taxon>
        <taxon>Burkholderiales</taxon>
        <taxon>Burkholderiaceae</taxon>
        <taxon>Paraburkholderia</taxon>
    </lineage>
</organism>
<feature type="compositionally biased region" description="Basic and acidic residues" evidence="1">
    <location>
        <begin position="352"/>
        <end position="364"/>
    </location>
</feature>
<dbReference type="EMBL" id="CP026109">
    <property type="protein sequence ID" value="AUT76694.1"/>
    <property type="molecule type" value="Genomic_DNA"/>
</dbReference>
<feature type="compositionally biased region" description="Low complexity" evidence="1">
    <location>
        <begin position="287"/>
        <end position="303"/>
    </location>
</feature>
<evidence type="ECO:0000259" key="2">
    <source>
        <dbReference type="Pfam" id="PF18821"/>
    </source>
</evidence>
<protein>
    <recommendedName>
        <fullName evidence="2">Large polyvalent protein-associated domain-containing protein</fullName>
    </recommendedName>
</protein>
<feature type="domain" description="Large polyvalent protein-associated" evidence="2">
    <location>
        <begin position="120"/>
        <end position="206"/>
    </location>
</feature>
<sequence>MNEIEFPADQLNYREVEAANADGASSVRARAMPPANEANARDVPGNEESSLDQATQARMKKIRDADRKKFERRDGPGAPEDDGVQAATGIGRVISAKERENAIRPKPIFEKSGYEIPKSVSDRYVAFEGKYLDRKSEAVHFEDKGRSLATASEDRGVIEHMVAVAQAKHWGELQLKGSEEFRRQAWIAAELAGMSTRGFKPDAQDRATLQAVREAMHIASGERSTTNDPARANTMESTPATGREREEASVSRKAATANAPGKDPSDPGGASPGGGGRRGKPPPPKSGPAATGSSVSSDASAASEESKQAQFPLDADSASPRRTGAGKPARQKAGTGTQKPPAVTAGILVEHGAAHFHHDPKENESYYATVRTESGDRTVWGLDLERAIGESGVQSGQLIELERGGSKVVTVKQRQFDENGRELAPNEVESRRNAWRVSSPDLSQLLTPEQRERIEAARREVDERRRIDEARERFLNGEWQYTQAQQATLAAARERIKEQAAREVLEDEIRGLPEEQQEQLRGEFESAVAEARADNRPLNVPMPQVSEATIDAMREQIERERANTSPTSHELGTEDLQEQTTEAGRGAPTLEIDP</sequence>
<feature type="compositionally biased region" description="Low complexity" evidence="1">
    <location>
        <begin position="259"/>
        <end position="269"/>
    </location>
</feature>
<feature type="region of interest" description="Disordered" evidence="1">
    <location>
        <begin position="513"/>
        <end position="594"/>
    </location>
</feature>
<dbReference type="InterPro" id="IPR040677">
    <property type="entry name" value="LPD7"/>
</dbReference>
<feature type="region of interest" description="Disordered" evidence="1">
    <location>
        <begin position="20"/>
        <end position="92"/>
    </location>
</feature>
<dbReference type="Proteomes" id="UP000236649">
    <property type="component" value="Chromosome 5"/>
</dbReference>
<evidence type="ECO:0000256" key="1">
    <source>
        <dbReference type="SAM" id="MobiDB-lite"/>
    </source>
</evidence>
<evidence type="ECO:0000313" key="3">
    <source>
        <dbReference type="EMBL" id="AUT76694.1"/>
    </source>
</evidence>
<reference evidence="3 4" key="1">
    <citation type="submission" date="2018-01" db="EMBL/GenBank/DDBJ databases">
        <title>Species boundaries and ecological features among Paraburkholderia terrae DSMZ17804T, P. hospita DSMZ17164T and P. caribensis DSMZ13236T.</title>
        <authorList>
            <person name="Pratama A.A."/>
        </authorList>
    </citation>
    <scope>NUCLEOTIDE SEQUENCE [LARGE SCALE GENOMIC DNA]</scope>
    <source>
        <strain evidence="3 4">DSM 17164</strain>
    </source>
</reference>
<feature type="compositionally biased region" description="Polar residues" evidence="1">
    <location>
        <begin position="222"/>
        <end position="240"/>
    </location>
</feature>